<comment type="similarity">
    <text evidence="5">Belongs to the CheB family.</text>
</comment>
<dbReference type="PROSITE" id="PS50110">
    <property type="entry name" value="RESPONSE_REGULATORY"/>
    <property type="match status" value="1"/>
</dbReference>
<dbReference type="NCBIfam" id="NF001965">
    <property type="entry name" value="PRK00742.1"/>
    <property type="match status" value="1"/>
</dbReference>
<organism evidence="10 11">
    <name type="scientific">Gemmatimonas aurantiaca</name>
    <dbReference type="NCBI Taxonomy" id="173480"/>
    <lineage>
        <taxon>Bacteria</taxon>
        <taxon>Pseudomonadati</taxon>
        <taxon>Gemmatimonadota</taxon>
        <taxon>Gemmatimonadia</taxon>
        <taxon>Gemmatimonadales</taxon>
        <taxon>Gemmatimonadaceae</taxon>
        <taxon>Gemmatimonas</taxon>
    </lineage>
</organism>
<dbReference type="EC" id="3.5.1.44" evidence="5"/>
<evidence type="ECO:0000259" key="8">
    <source>
        <dbReference type="PROSITE" id="PS50110"/>
    </source>
</evidence>
<dbReference type="GO" id="GO:0008984">
    <property type="term" value="F:protein-glutamate methylesterase activity"/>
    <property type="evidence" value="ECO:0007669"/>
    <property type="project" value="UniProtKB-UniRule"/>
</dbReference>
<comment type="catalytic activity">
    <reaction evidence="5">
        <text>L-glutaminyl-[protein] + H2O = L-glutamyl-[protein] + NH4(+)</text>
        <dbReference type="Rhea" id="RHEA:16441"/>
        <dbReference type="Rhea" id="RHEA-COMP:10207"/>
        <dbReference type="Rhea" id="RHEA-COMP:10208"/>
        <dbReference type="ChEBI" id="CHEBI:15377"/>
        <dbReference type="ChEBI" id="CHEBI:28938"/>
        <dbReference type="ChEBI" id="CHEBI:29973"/>
        <dbReference type="ChEBI" id="CHEBI:30011"/>
        <dbReference type="EC" id="3.5.1.44"/>
    </reaction>
</comment>
<evidence type="ECO:0000313" key="11">
    <source>
        <dbReference type="Proteomes" id="UP000264071"/>
    </source>
</evidence>
<dbReference type="PANTHER" id="PTHR42872">
    <property type="entry name" value="PROTEIN-GLUTAMATE METHYLESTERASE/PROTEIN-GLUTAMINE GLUTAMINASE"/>
    <property type="match status" value="1"/>
</dbReference>
<evidence type="ECO:0000313" key="10">
    <source>
        <dbReference type="EMBL" id="HCT55824.1"/>
    </source>
</evidence>
<evidence type="ECO:0000256" key="4">
    <source>
        <dbReference type="ARBA" id="ARBA00048267"/>
    </source>
</evidence>
<dbReference type="EMBL" id="DPIY01000001">
    <property type="protein sequence ID" value="HCT55824.1"/>
    <property type="molecule type" value="Genomic_DNA"/>
</dbReference>
<dbReference type="SUPFAM" id="SSF52738">
    <property type="entry name" value="Methylesterase CheB, C-terminal domain"/>
    <property type="match status" value="1"/>
</dbReference>
<gene>
    <name evidence="5" type="primary">cheB</name>
    <name evidence="10" type="ORF">DGD08_01285</name>
</gene>
<dbReference type="SUPFAM" id="SSF52172">
    <property type="entry name" value="CheY-like"/>
    <property type="match status" value="1"/>
</dbReference>
<dbReference type="Proteomes" id="UP000264071">
    <property type="component" value="Unassembled WGS sequence"/>
</dbReference>
<dbReference type="InterPro" id="IPR000673">
    <property type="entry name" value="Sig_transdc_resp-reg_Me-estase"/>
</dbReference>
<keyword evidence="1 5" id="KW-0963">Cytoplasm</keyword>
<keyword evidence="5 7" id="KW-0597">Phosphoprotein</keyword>
<evidence type="ECO:0000259" key="9">
    <source>
        <dbReference type="PROSITE" id="PS50122"/>
    </source>
</evidence>
<dbReference type="InterPro" id="IPR001789">
    <property type="entry name" value="Sig_transdc_resp-reg_receiver"/>
</dbReference>
<feature type="active site" evidence="5 6">
    <location>
        <position position="284"/>
    </location>
</feature>
<evidence type="ECO:0000256" key="1">
    <source>
        <dbReference type="ARBA" id="ARBA00022490"/>
    </source>
</evidence>
<evidence type="ECO:0000256" key="5">
    <source>
        <dbReference type="HAMAP-Rule" id="MF_00099"/>
    </source>
</evidence>
<evidence type="ECO:0000256" key="2">
    <source>
        <dbReference type="ARBA" id="ARBA00022500"/>
    </source>
</evidence>
<dbReference type="PANTHER" id="PTHR42872:SF6">
    <property type="entry name" value="PROTEIN-GLUTAMATE METHYLESTERASE_PROTEIN-GLUTAMINE GLUTAMINASE"/>
    <property type="match status" value="1"/>
</dbReference>
<dbReference type="InterPro" id="IPR011006">
    <property type="entry name" value="CheY-like_superfamily"/>
</dbReference>
<feature type="active site" evidence="5 6">
    <location>
        <position position="162"/>
    </location>
</feature>
<evidence type="ECO:0000256" key="3">
    <source>
        <dbReference type="ARBA" id="ARBA00022801"/>
    </source>
</evidence>
<dbReference type="OMA" id="MLEMHRA"/>
<feature type="domain" description="Response regulatory" evidence="8">
    <location>
        <begin position="3"/>
        <end position="120"/>
    </location>
</feature>
<dbReference type="Gene3D" id="3.40.50.180">
    <property type="entry name" value="Methylesterase CheB, C-terminal domain"/>
    <property type="match status" value="1"/>
</dbReference>
<dbReference type="HAMAP" id="MF_00099">
    <property type="entry name" value="CheB_chemtxs"/>
    <property type="match status" value="1"/>
</dbReference>
<comment type="PTM">
    <text evidence="5">Phosphorylated by CheA. Phosphorylation of the N-terminal regulatory domain activates the methylesterase activity.</text>
</comment>
<dbReference type="InterPro" id="IPR035909">
    <property type="entry name" value="CheB_C"/>
</dbReference>
<dbReference type="GO" id="GO:0050568">
    <property type="term" value="F:protein-glutamine glutaminase activity"/>
    <property type="evidence" value="ECO:0007669"/>
    <property type="project" value="UniProtKB-UniRule"/>
</dbReference>
<proteinExistence type="inferred from homology"/>
<comment type="function">
    <text evidence="5">Involved in chemotaxis. Part of a chemotaxis signal transduction system that modulates chemotaxis in response to various stimuli. Catalyzes the demethylation of specific methylglutamate residues introduced into the chemoreceptors (methyl-accepting chemotaxis proteins or MCP) by CheR. Also mediates the irreversible deamidation of specific glutamine residues to glutamic acid.</text>
</comment>
<dbReference type="AlphaFoldDB" id="A0A3D4V4V2"/>
<dbReference type="PIRSF" id="PIRSF000876">
    <property type="entry name" value="RR_chemtxs_CheB"/>
    <property type="match status" value="1"/>
</dbReference>
<comment type="subcellular location">
    <subcellularLocation>
        <location evidence="5">Cytoplasm</location>
    </subcellularLocation>
</comment>
<protein>
    <recommendedName>
        <fullName evidence="5">Protein-glutamate methylesterase/protein-glutamine glutaminase</fullName>
        <ecNumber evidence="5">3.1.1.61</ecNumber>
        <ecNumber evidence="5">3.5.1.44</ecNumber>
    </recommendedName>
</protein>
<keyword evidence="2 5" id="KW-0145">Chemotaxis</keyword>
<reference evidence="10 11" key="1">
    <citation type="journal article" date="2018" name="Nat. Biotechnol.">
        <title>A standardized bacterial taxonomy based on genome phylogeny substantially revises the tree of life.</title>
        <authorList>
            <person name="Parks D.H."/>
            <person name="Chuvochina M."/>
            <person name="Waite D.W."/>
            <person name="Rinke C."/>
            <person name="Skarshewski A."/>
            <person name="Chaumeil P.A."/>
            <person name="Hugenholtz P."/>
        </authorList>
    </citation>
    <scope>NUCLEOTIDE SEQUENCE [LARGE SCALE GENOMIC DNA]</scope>
    <source>
        <strain evidence="10">UBA8844</strain>
    </source>
</reference>
<keyword evidence="3 5" id="KW-0378">Hydrolase</keyword>
<dbReference type="CDD" id="cd17541">
    <property type="entry name" value="REC_CheB-like"/>
    <property type="match status" value="1"/>
</dbReference>
<dbReference type="SMART" id="SM00448">
    <property type="entry name" value="REC"/>
    <property type="match status" value="1"/>
</dbReference>
<comment type="catalytic activity">
    <reaction evidence="4 5">
        <text>[protein]-L-glutamate 5-O-methyl ester + H2O = L-glutamyl-[protein] + methanol + H(+)</text>
        <dbReference type="Rhea" id="RHEA:23236"/>
        <dbReference type="Rhea" id="RHEA-COMP:10208"/>
        <dbReference type="Rhea" id="RHEA-COMP:10311"/>
        <dbReference type="ChEBI" id="CHEBI:15377"/>
        <dbReference type="ChEBI" id="CHEBI:15378"/>
        <dbReference type="ChEBI" id="CHEBI:17790"/>
        <dbReference type="ChEBI" id="CHEBI:29973"/>
        <dbReference type="ChEBI" id="CHEBI:82795"/>
        <dbReference type="EC" id="3.1.1.61"/>
    </reaction>
</comment>
<dbReference type="Pfam" id="PF00072">
    <property type="entry name" value="Response_reg"/>
    <property type="match status" value="1"/>
</dbReference>
<dbReference type="GO" id="GO:0005737">
    <property type="term" value="C:cytoplasm"/>
    <property type="evidence" value="ECO:0007669"/>
    <property type="project" value="UniProtKB-SubCell"/>
</dbReference>
<evidence type="ECO:0000256" key="7">
    <source>
        <dbReference type="PROSITE-ProRule" id="PRU00169"/>
    </source>
</evidence>
<dbReference type="GO" id="GO:0000156">
    <property type="term" value="F:phosphorelay response regulator activity"/>
    <property type="evidence" value="ECO:0007669"/>
    <property type="project" value="InterPro"/>
</dbReference>
<dbReference type="NCBIfam" id="NF009206">
    <property type="entry name" value="PRK12555.1"/>
    <property type="match status" value="1"/>
</dbReference>
<dbReference type="Pfam" id="PF01339">
    <property type="entry name" value="CheB_methylest"/>
    <property type="match status" value="1"/>
</dbReference>
<dbReference type="Gene3D" id="3.40.50.2300">
    <property type="match status" value="1"/>
</dbReference>
<feature type="modified residue" description="4-aspartylphosphate" evidence="5 7">
    <location>
        <position position="54"/>
    </location>
</feature>
<dbReference type="PROSITE" id="PS50122">
    <property type="entry name" value="CHEB"/>
    <property type="match status" value="1"/>
</dbReference>
<comment type="domain">
    <text evidence="5">Contains a C-terminal catalytic domain, and an N-terminal region which modulates catalytic activity.</text>
</comment>
<dbReference type="EC" id="3.1.1.61" evidence="5"/>
<sequence length="348" mass="36832">MTRVLIVDDSALVRRILSEALSKHDDIEVVGTATDPYVARERIAQLKPDVITLDIEMPRMDGLSFLSKLMRHFPLPVVVCSSLTPQNSETALRALALGAVEVIAKPGSSLGAGDIVEDLARAVRTASHARVVRRIESAEPPTARPAIATFNATNKVIALGASTGGTQALEQVLRRFPVDAPGTVIVQHMPEHFTASFAKRLDSVCSIRVQEAKDGDYVVSGLALVAPGGKHLVLQASGARWVCRVKDGPKVHHQRPAVDVLFQSVARSAGRNAVGAVLTGMGADGAKGLLAMREAGAYTVAQNEDTCVVYGMPREAVKLDAAVDVLPLGDVADALLNAVKSRSTHVTP</sequence>
<feature type="domain" description="CheB-type methylesterase" evidence="9">
    <location>
        <begin position="150"/>
        <end position="342"/>
    </location>
</feature>
<evidence type="ECO:0000256" key="6">
    <source>
        <dbReference type="PROSITE-ProRule" id="PRU00050"/>
    </source>
</evidence>
<name>A0A3D4V4V2_9BACT</name>
<feature type="active site" evidence="5 6">
    <location>
        <position position="188"/>
    </location>
</feature>
<comment type="caution">
    <text evidence="10">The sequence shown here is derived from an EMBL/GenBank/DDBJ whole genome shotgun (WGS) entry which is preliminary data.</text>
</comment>
<dbReference type="GO" id="GO:0006935">
    <property type="term" value="P:chemotaxis"/>
    <property type="evidence" value="ECO:0007669"/>
    <property type="project" value="UniProtKB-UniRule"/>
</dbReference>
<dbReference type="InterPro" id="IPR008248">
    <property type="entry name" value="CheB-like"/>
</dbReference>
<dbReference type="CDD" id="cd16432">
    <property type="entry name" value="CheB_Rec"/>
    <property type="match status" value="1"/>
</dbReference>
<accession>A0A3D4V4V2</accession>